<evidence type="ECO:0000256" key="1">
    <source>
        <dbReference type="ARBA" id="ARBA00023015"/>
    </source>
</evidence>
<dbReference type="SMART" id="SM01134">
    <property type="entry name" value="DeoRC"/>
    <property type="match status" value="1"/>
</dbReference>
<dbReference type="InterPro" id="IPR050313">
    <property type="entry name" value="Carb_Metab_HTH_regulators"/>
</dbReference>
<dbReference type="GO" id="GO:0003677">
    <property type="term" value="F:DNA binding"/>
    <property type="evidence" value="ECO:0007669"/>
    <property type="project" value="UniProtKB-KW"/>
</dbReference>
<dbReference type="RefSeq" id="WP_210118919.1">
    <property type="nucleotide sequence ID" value="NZ_CP054142.1"/>
</dbReference>
<dbReference type="InterPro" id="IPR018356">
    <property type="entry name" value="Tscrpt_reg_HTH_DeoR_CS"/>
</dbReference>
<dbReference type="EMBL" id="CP054142">
    <property type="protein sequence ID" value="QTQ14247.1"/>
    <property type="molecule type" value="Genomic_DNA"/>
</dbReference>
<dbReference type="SUPFAM" id="SSF100950">
    <property type="entry name" value="NagB/RpiA/CoA transferase-like"/>
    <property type="match status" value="1"/>
</dbReference>
<dbReference type="PROSITE" id="PS00894">
    <property type="entry name" value="HTH_DEOR_1"/>
    <property type="match status" value="1"/>
</dbReference>
<gene>
    <name evidence="5" type="ORF">HRQ91_07175</name>
</gene>
<dbReference type="Gene3D" id="3.40.50.1360">
    <property type="match status" value="1"/>
</dbReference>
<evidence type="ECO:0000313" key="5">
    <source>
        <dbReference type="EMBL" id="QTQ14247.1"/>
    </source>
</evidence>
<dbReference type="PANTHER" id="PTHR30363:SF8">
    <property type="entry name" value="DEOXYRIBOSE OPERON REPRESSOR"/>
    <property type="match status" value="1"/>
</dbReference>
<protein>
    <submittedName>
        <fullName evidence="5">DeoR/GlpR transcriptional regulator</fullName>
    </submittedName>
</protein>
<dbReference type="PROSITE" id="PS51000">
    <property type="entry name" value="HTH_DEOR_2"/>
    <property type="match status" value="1"/>
</dbReference>
<accession>A0A975IEW1</accession>
<dbReference type="InterPro" id="IPR001034">
    <property type="entry name" value="DeoR_HTH"/>
</dbReference>
<keyword evidence="1" id="KW-0805">Transcription regulation</keyword>
<sequence length="258" mass="28703">MTKEERIDRMRTYVKLHNSSTIQEIADYLGVSHMTVRRDLGTISSSDHMKVIHGGVLYKEDDIETHGSRYDLELAKITMREEKLRIARKAVSLIEQEDIIIIDAGSTGEFIASLLPEDVPLTVICYALNIATIVSTKKNCSLIVTGGYFHQSSKVLESVEGLALFKQNRANKTFITASGVNYELGVTCSNFFERTTKQTALQSASTRILVADSSKFGVVKSGHYADITDFDIIITDSNIKQEEVAPIRKLGNITLYCV</sequence>
<keyword evidence="3" id="KW-0804">Transcription</keyword>
<dbReference type="Proteomes" id="UP000671908">
    <property type="component" value="Chromosome"/>
</dbReference>
<dbReference type="Pfam" id="PF00455">
    <property type="entry name" value="DeoRC"/>
    <property type="match status" value="1"/>
</dbReference>
<evidence type="ECO:0000313" key="6">
    <source>
        <dbReference type="Proteomes" id="UP000671908"/>
    </source>
</evidence>
<dbReference type="GO" id="GO:0003700">
    <property type="term" value="F:DNA-binding transcription factor activity"/>
    <property type="evidence" value="ECO:0007669"/>
    <property type="project" value="InterPro"/>
</dbReference>
<dbReference type="SUPFAM" id="SSF46785">
    <property type="entry name" value="Winged helix' DNA-binding domain"/>
    <property type="match status" value="1"/>
</dbReference>
<reference evidence="5 6" key="1">
    <citation type="journal article" date="2021" name="Microbiol. Resour. Announc.">
        <title>Complete Genome Sequences of Three Human Oral Treponema parvum Isolates.</title>
        <authorList>
            <person name="Zeng H."/>
            <person name="Watt R.M."/>
        </authorList>
    </citation>
    <scope>NUCLEOTIDE SEQUENCE [LARGE SCALE GENOMIC DNA]</scope>
    <source>
        <strain evidence="5 6">ATCC 700770</strain>
    </source>
</reference>
<proteinExistence type="predicted"/>
<evidence type="ECO:0000259" key="4">
    <source>
        <dbReference type="PROSITE" id="PS51000"/>
    </source>
</evidence>
<dbReference type="KEGG" id="tpav:HRQ91_07175"/>
<keyword evidence="6" id="KW-1185">Reference proteome</keyword>
<dbReference type="InterPro" id="IPR014036">
    <property type="entry name" value="DeoR-like_C"/>
</dbReference>
<dbReference type="SMART" id="SM00420">
    <property type="entry name" value="HTH_DEOR"/>
    <property type="match status" value="1"/>
</dbReference>
<keyword evidence="2" id="KW-0238">DNA-binding</keyword>
<dbReference type="PRINTS" id="PR00037">
    <property type="entry name" value="HTHLACR"/>
</dbReference>
<dbReference type="AlphaFoldDB" id="A0A975IEW1"/>
<evidence type="ECO:0000256" key="3">
    <source>
        <dbReference type="ARBA" id="ARBA00023163"/>
    </source>
</evidence>
<dbReference type="PANTHER" id="PTHR30363">
    <property type="entry name" value="HTH-TYPE TRANSCRIPTIONAL REGULATOR SRLR-RELATED"/>
    <property type="match status" value="1"/>
</dbReference>
<dbReference type="InterPro" id="IPR036390">
    <property type="entry name" value="WH_DNA-bd_sf"/>
</dbReference>
<dbReference type="InterPro" id="IPR037171">
    <property type="entry name" value="NagB/RpiA_transferase-like"/>
</dbReference>
<evidence type="ECO:0000256" key="2">
    <source>
        <dbReference type="ARBA" id="ARBA00023125"/>
    </source>
</evidence>
<name>A0A975IEW1_9SPIR</name>
<dbReference type="Pfam" id="PF08220">
    <property type="entry name" value="HTH_DeoR"/>
    <property type="match status" value="1"/>
</dbReference>
<feature type="domain" description="HTH deoR-type" evidence="4">
    <location>
        <begin position="3"/>
        <end position="58"/>
    </location>
</feature>
<organism evidence="5 6">
    <name type="scientific">Treponema parvum</name>
    <dbReference type="NCBI Taxonomy" id="138851"/>
    <lineage>
        <taxon>Bacteria</taxon>
        <taxon>Pseudomonadati</taxon>
        <taxon>Spirochaetota</taxon>
        <taxon>Spirochaetia</taxon>
        <taxon>Spirochaetales</taxon>
        <taxon>Treponemataceae</taxon>
        <taxon>Treponema</taxon>
    </lineage>
</organism>